<name>A0A0F7SPT6_PHARH</name>
<feature type="region of interest" description="Disordered" evidence="1">
    <location>
        <begin position="1"/>
        <end position="20"/>
    </location>
</feature>
<evidence type="ECO:0008006" key="3">
    <source>
        <dbReference type="Google" id="ProtNLM"/>
    </source>
</evidence>
<dbReference type="AlphaFoldDB" id="A0A0F7SPT6"/>
<protein>
    <recommendedName>
        <fullName evidence="3">Zn(2)-C6 fungal-type DNA-binding domain</fullName>
    </recommendedName>
</protein>
<evidence type="ECO:0000256" key="1">
    <source>
        <dbReference type="SAM" id="MobiDB-lite"/>
    </source>
</evidence>
<reference evidence="2" key="1">
    <citation type="submission" date="2014-08" db="EMBL/GenBank/DDBJ databases">
        <authorList>
            <person name="Sharma Rahul"/>
            <person name="Thines Marco"/>
        </authorList>
    </citation>
    <scope>NUCLEOTIDE SEQUENCE</scope>
</reference>
<organism evidence="2">
    <name type="scientific">Phaffia rhodozyma</name>
    <name type="common">Yeast</name>
    <name type="synonym">Xanthophyllomyces dendrorhous</name>
    <dbReference type="NCBI Taxonomy" id="264483"/>
    <lineage>
        <taxon>Eukaryota</taxon>
        <taxon>Fungi</taxon>
        <taxon>Dikarya</taxon>
        <taxon>Basidiomycota</taxon>
        <taxon>Agaricomycotina</taxon>
        <taxon>Tremellomycetes</taxon>
        <taxon>Cystofilobasidiales</taxon>
        <taxon>Mrakiaceae</taxon>
        <taxon>Phaffia</taxon>
    </lineage>
</organism>
<evidence type="ECO:0000313" key="2">
    <source>
        <dbReference type="EMBL" id="CED83381.1"/>
    </source>
</evidence>
<proteinExistence type="predicted"/>
<sequence length="367" mass="40277">MSSFLALSPHLSSSSTPSTSATVYGQYLQPSLFSPGEHVSMSRVNQACTPCRTRCETAGKGDCIFEAVPFEVKVATRERKAKRRANVAKSSTPSYVCSRPDSPIETSTMSIRRRRDRADVALPISPRLHLYDNSFTFCKSSTRQSYEKSNQRRRRGALCSATVFQDDQTHASVPNTGLVYPIFESPYYSLIDSTWTSNVRSTTYPTPTSEQMYGLGLHAGREAYPIEVTGLATTLPHGQSMTTTAAAASGQYYAQPTSTQTQVPDGYFSIPIGHAHRSTGMNEHENRLAVPTEISKLSHHLLPALSLEDQSGEGETPGPPLTPQGETRLVHEATNGRIKAWVESGLYRDSIASGEDDQVEWSNAWCL</sequence>
<accession>A0A0F7SPT6</accession>
<dbReference type="EMBL" id="LN483142">
    <property type="protein sequence ID" value="CED83381.1"/>
    <property type="molecule type" value="Genomic_DNA"/>
</dbReference>